<comment type="caution">
    <text evidence="1">The sequence shown here is derived from an EMBL/GenBank/DDBJ whole genome shotgun (WGS) entry which is preliminary data.</text>
</comment>
<dbReference type="EMBL" id="PDWZ02000013">
    <property type="protein sequence ID" value="KAB2100385.1"/>
    <property type="molecule type" value="Genomic_DNA"/>
</dbReference>
<sequence>MTLKANITSLSSGFAATQLPQTPADAVIVTRRLGFRYLWVDALCIVQNSAEDKAVEIDKMGSIYKNSALTIVASSARSAGEGFLKVRNEPDYCNLPFLLPNGKFGTAHVMRRAEHHSVTPLDSIGWTLQEWVLSPRKLCYGEKELLWYCETSHFKKVTPSPLTLMTGPLTSLHPKRSLRTLLHREQRSPECAAGIINELKSLWRDECSYGLWHESFLKLLSWYHFSNGCKSSHSNRLEIASSWSWASRTCAIVHDEVESFNLPWRLNGAELILGAKVLKYVDRLVTEFALGWAFFWDDPVHGDVRTPNAEGLKIHYLLLGSRRPHFINKVEGCKVSGLMLSLQSDSTFERVGLFMSHAFTRIFDRVQTQEVKIV</sequence>
<proteinExistence type="predicted"/>
<protein>
    <submittedName>
        <fullName evidence="1">Uncharacterized protein</fullName>
    </submittedName>
</protein>
<gene>
    <name evidence="1" type="ORF">AG0111_0g11198</name>
</gene>
<name>A0ACB6F7J0_9PLEO</name>
<reference evidence="1 2" key="1">
    <citation type="journal article" date="2019" name="bioRxiv">
        <title>Genomics, evolutionary history and diagnostics of the Alternaria alternata species group including apple and Asian pear pathotypes.</title>
        <authorList>
            <person name="Armitage A.D."/>
            <person name="Cockerton H.M."/>
            <person name="Sreenivasaprasad S."/>
            <person name="Woodhall J.W."/>
            <person name="Lane C.R."/>
            <person name="Harrison R.J."/>
            <person name="Clarkson J.P."/>
        </authorList>
    </citation>
    <scope>NUCLEOTIDE SEQUENCE [LARGE SCALE GENOMIC DNA]</scope>
    <source>
        <strain evidence="1 2">FERA 650</strain>
    </source>
</reference>
<dbReference type="Proteomes" id="UP000293547">
    <property type="component" value="Unassembled WGS sequence"/>
</dbReference>
<evidence type="ECO:0000313" key="1">
    <source>
        <dbReference type="EMBL" id="KAB2100385.1"/>
    </source>
</evidence>
<accession>A0ACB6F7J0</accession>
<evidence type="ECO:0000313" key="2">
    <source>
        <dbReference type="Proteomes" id="UP000293547"/>
    </source>
</evidence>
<keyword evidence="2" id="KW-1185">Reference proteome</keyword>
<organism evidence="1 2">
    <name type="scientific">Alternaria gaisen</name>
    <dbReference type="NCBI Taxonomy" id="167740"/>
    <lineage>
        <taxon>Eukaryota</taxon>
        <taxon>Fungi</taxon>
        <taxon>Dikarya</taxon>
        <taxon>Ascomycota</taxon>
        <taxon>Pezizomycotina</taxon>
        <taxon>Dothideomycetes</taxon>
        <taxon>Pleosporomycetidae</taxon>
        <taxon>Pleosporales</taxon>
        <taxon>Pleosporineae</taxon>
        <taxon>Pleosporaceae</taxon>
        <taxon>Alternaria</taxon>
        <taxon>Alternaria sect. Alternaria</taxon>
    </lineage>
</organism>